<dbReference type="FunFam" id="3.90.1170.10:FF:000001">
    <property type="entry name" value="50S ribosomal protein L16"/>
    <property type="match status" value="1"/>
</dbReference>
<dbReference type="Gene3D" id="3.90.1170.10">
    <property type="entry name" value="Ribosomal protein L10e/L16"/>
    <property type="match status" value="1"/>
</dbReference>
<dbReference type="GO" id="GO:0000049">
    <property type="term" value="F:tRNA binding"/>
    <property type="evidence" value="ECO:0007669"/>
    <property type="project" value="UniProtKB-KW"/>
</dbReference>
<evidence type="ECO:0000256" key="4">
    <source>
        <dbReference type="ARBA" id="ARBA00022980"/>
    </source>
</evidence>
<dbReference type="GO" id="GO:1990904">
    <property type="term" value="C:ribonucleoprotein complex"/>
    <property type="evidence" value="ECO:0007669"/>
    <property type="project" value="UniProtKB-KW"/>
</dbReference>
<comment type="subunit">
    <text evidence="7 9">Part of the 50S ribosomal subunit.</text>
</comment>
<dbReference type="PRINTS" id="PR00060">
    <property type="entry name" value="RIBOSOMALL16"/>
</dbReference>
<dbReference type="InterPro" id="IPR047873">
    <property type="entry name" value="Ribosomal_uL16"/>
</dbReference>
<dbReference type="RefSeq" id="WP_092128060.1">
    <property type="nucleotide sequence ID" value="NZ_FMYU01000004.1"/>
</dbReference>
<gene>
    <name evidence="7" type="primary">rplP</name>
    <name evidence="10" type="ORF">SAMN05660835_00590</name>
</gene>
<dbReference type="AlphaFoldDB" id="A0A1G6KG87"/>
<protein>
    <recommendedName>
        <fullName evidence="6 7">Large ribosomal subunit protein uL16</fullName>
    </recommendedName>
</protein>
<comment type="similarity">
    <text evidence="1 7 8">Belongs to the universal ribosomal protein uL16 family.</text>
</comment>
<evidence type="ECO:0000256" key="8">
    <source>
        <dbReference type="RuleBase" id="RU004413"/>
    </source>
</evidence>
<keyword evidence="4 7" id="KW-0689">Ribosomal protein</keyword>
<dbReference type="GO" id="GO:0019843">
    <property type="term" value="F:rRNA binding"/>
    <property type="evidence" value="ECO:0007669"/>
    <property type="project" value="UniProtKB-UniRule"/>
</dbReference>
<evidence type="ECO:0000313" key="10">
    <source>
        <dbReference type="EMBL" id="SDC30089.1"/>
    </source>
</evidence>
<organism evidence="10 11">
    <name type="scientific">Desulfurella multipotens</name>
    <dbReference type="NCBI Taxonomy" id="79269"/>
    <lineage>
        <taxon>Bacteria</taxon>
        <taxon>Pseudomonadati</taxon>
        <taxon>Campylobacterota</taxon>
        <taxon>Desulfurellia</taxon>
        <taxon>Desulfurellales</taxon>
        <taxon>Desulfurellaceae</taxon>
        <taxon>Desulfurella</taxon>
    </lineage>
</organism>
<dbReference type="OrthoDB" id="9802589at2"/>
<evidence type="ECO:0000256" key="7">
    <source>
        <dbReference type="HAMAP-Rule" id="MF_01342"/>
    </source>
</evidence>
<dbReference type="InterPro" id="IPR036920">
    <property type="entry name" value="Ribosomal_uL16_sf"/>
</dbReference>
<dbReference type="EMBL" id="FMYU01000004">
    <property type="protein sequence ID" value="SDC30089.1"/>
    <property type="molecule type" value="Genomic_DNA"/>
</dbReference>
<evidence type="ECO:0000256" key="2">
    <source>
        <dbReference type="ARBA" id="ARBA00022555"/>
    </source>
</evidence>
<evidence type="ECO:0000256" key="5">
    <source>
        <dbReference type="ARBA" id="ARBA00023274"/>
    </source>
</evidence>
<dbReference type="PANTHER" id="PTHR12220:SF13">
    <property type="entry name" value="LARGE RIBOSOMAL SUBUNIT PROTEIN UL16M"/>
    <property type="match status" value="1"/>
</dbReference>
<evidence type="ECO:0000256" key="9">
    <source>
        <dbReference type="RuleBase" id="RU004414"/>
    </source>
</evidence>
<evidence type="ECO:0000313" key="11">
    <source>
        <dbReference type="Proteomes" id="UP000199411"/>
    </source>
</evidence>
<dbReference type="InterPro" id="IPR000114">
    <property type="entry name" value="Ribosomal_uL16_bact-type"/>
</dbReference>
<dbReference type="Pfam" id="PF00252">
    <property type="entry name" value="Ribosomal_L16"/>
    <property type="match status" value="1"/>
</dbReference>
<dbReference type="PANTHER" id="PTHR12220">
    <property type="entry name" value="50S/60S RIBOSOMAL PROTEIN L16"/>
    <property type="match status" value="1"/>
</dbReference>
<comment type="function">
    <text evidence="7 9">Binds 23S rRNA and is also seen to make contacts with the A and possibly P site tRNAs.</text>
</comment>
<dbReference type="GO" id="GO:0005840">
    <property type="term" value="C:ribosome"/>
    <property type="evidence" value="ECO:0007669"/>
    <property type="project" value="UniProtKB-KW"/>
</dbReference>
<dbReference type="GO" id="GO:0003735">
    <property type="term" value="F:structural constituent of ribosome"/>
    <property type="evidence" value="ECO:0007669"/>
    <property type="project" value="InterPro"/>
</dbReference>
<evidence type="ECO:0000256" key="3">
    <source>
        <dbReference type="ARBA" id="ARBA00022730"/>
    </source>
</evidence>
<dbReference type="NCBIfam" id="TIGR01164">
    <property type="entry name" value="rplP_bact"/>
    <property type="match status" value="1"/>
</dbReference>
<dbReference type="InterPro" id="IPR020798">
    <property type="entry name" value="Ribosomal_uL16_CS"/>
</dbReference>
<dbReference type="SUPFAM" id="SSF54686">
    <property type="entry name" value="Ribosomal protein L16p/L10e"/>
    <property type="match status" value="1"/>
</dbReference>
<dbReference type="HAMAP" id="MF_01342">
    <property type="entry name" value="Ribosomal_uL16"/>
    <property type="match status" value="1"/>
</dbReference>
<name>A0A1G6KG87_9BACT</name>
<dbReference type="Proteomes" id="UP000199411">
    <property type="component" value="Unassembled WGS sequence"/>
</dbReference>
<dbReference type="PROSITE" id="PS00701">
    <property type="entry name" value="RIBOSOMAL_L16_2"/>
    <property type="match status" value="1"/>
</dbReference>
<reference evidence="11" key="1">
    <citation type="submission" date="2016-10" db="EMBL/GenBank/DDBJ databases">
        <authorList>
            <person name="Varghese N."/>
            <person name="Submissions S."/>
        </authorList>
    </citation>
    <scope>NUCLEOTIDE SEQUENCE [LARGE SCALE GENOMIC DNA]</scope>
    <source>
        <strain evidence="11">DSM 8415</strain>
    </source>
</reference>
<dbReference type="InterPro" id="IPR016180">
    <property type="entry name" value="Ribosomal_uL16_dom"/>
</dbReference>
<evidence type="ECO:0000256" key="6">
    <source>
        <dbReference type="ARBA" id="ARBA00035198"/>
    </source>
</evidence>
<keyword evidence="7 9" id="KW-0694">RNA-binding</keyword>
<proteinExistence type="inferred from homology"/>
<keyword evidence="11" id="KW-1185">Reference proteome</keyword>
<dbReference type="CDD" id="cd01433">
    <property type="entry name" value="Ribosomal_L16_L10e"/>
    <property type="match status" value="1"/>
</dbReference>
<keyword evidence="5 7" id="KW-0687">Ribonucleoprotein</keyword>
<sequence>MLMPKKTKYRKYQRNRSGVKGLTKRGSELAFGEYGLKAIGRGEITSNQIEAARIAINRRLKHQGKVWIRIFPDFPLTKKPAETRMGKGKGSIEKWVCIVKPGRILYEIGGVTEELAKSAFELAASKLNIQTKFVKSGEWL</sequence>
<accession>A0A1G6KG87</accession>
<keyword evidence="3 7" id="KW-0699">rRNA-binding</keyword>
<evidence type="ECO:0000256" key="1">
    <source>
        <dbReference type="ARBA" id="ARBA00008931"/>
    </source>
</evidence>
<dbReference type="GO" id="GO:0006412">
    <property type="term" value="P:translation"/>
    <property type="evidence" value="ECO:0007669"/>
    <property type="project" value="UniProtKB-UniRule"/>
</dbReference>
<keyword evidence="2 7" id="KW-0820">tRNA-binding</keyword>